<protein>
    <recommendedName>
        <fullName evidence="4">DUF4315 family protein</fullName>
    </recommendedName>
</protein>
<organism evidence="2 3">
    <name type="scientific">Ruminococcoides intestinihominis</name>
    <dbReference type="NCBI Taxonomy" id="3133161"/>
    <lineage>
        <taxon>Bacteria</taxon>
        <taxon>Bacillati</taxon>
        <taxon>Bacillota</taxon>
        <taxon>Clostridia</taxon>
        <taxon>Eubacteriales</taxon>
        <taxon>Oscillospiraceae</taxon>
        <taxon>Ruminococcoides</taxon>
    </lineage>
</organism>
<proteinExistence type="predicted"/>
<gene>
    <name evidence="2" type="ORF">ABFO16_10345</name>
</gene>
<evidence type="ECO:0000313" key="2">
    <source>
        <dbReference type="EMBL" id="MEQ2566621.1"/>
    </source>
</evidence>
<keyword evidence="3" id="KW-1185">Reference proteome</keyword>
<name>A0ABV1HWD7_9FIRM</name>
<reference evidence="2 3" key="1">
    <citation type="submission" date="2024-03" db="EMBL/GenBank/DDBJ databases">
        <title>Human intestinal bacterial collection.</title>
        <authorList>
            <person name="Pauvert C."/>
            <person name="Hitch T.C.A."/>
            <person name="Clavel T."/>
        </authorList>
    </citation>
    <scope>NUCLEOTIDE SEQUENCE [LARGE SCALE GENOMIC DNA]</scope>
    <source>
        <strain evidence="2 3">CLA-AP-H18</strain>
    </source>
</reference>
<evidence type="ECO:0000256" key="1">
    <source>
        <dbReference type="SAM" id="Coils"/>
    </source>
</evidence>
<dbReference type="RefSeq" id="WP_211148678.1">
    <property type="nucleotide sequence ID" value="NZ_JBBMEY010000012.1"/>
</dbReference>
<dbReference type="EMBL" id="JBBMFI010000084">
    <property type="protein sequence ID" value="MEQ2566621.1"/>
    <property type="molecule type" value="Genomic_DNA"/>
</dbReference>
<feature type="coiled-coil region" evidence="1">
    <location>
        <begin position="9"/>
        <end position="50"/>
    </location>
</feature>
<comment type="caution">
    <text evidence="2">The sequence shown here is derived from an EMBL/GenBank/DDBJ whole genome shotgun (WGS) entry which is preliminary data.</text>
</comment>
<accession>A0ABV1HWD7</accession>
<evidence type="ECO:0000313" key="3">
    <source>
        <dbReference type="Proteomes" id="UP001478133"/>
    </source>
</evidence>
<keyword evidence="1" id="KW-0175">Coiled coil</keyword>
<sequence>MAKTNEEKLHKINEQIAHNYEKINKAKEEIKALKVQRTKLEQKIQENKLIELTDYLKKQGIVSVDDFENLFSNDLTSDDNSEVVENTNN</sequence>
<dbReference type="Proteomes" id="UP001478133">
    <property type="component" value="Unassembled WGS sequence"/>
</dbReference>
<evidence type="ECO:0008006" key="4">
    <source>
        <dbReference type="Google" id="ProtNLM"/>
    </source>
</evidence>